<gene>
    <name evidence="1" type="ORF">TKK_016835</name>
</gene>
<dbReference type="Proteomes" id="UP001627154">
    <property type="component" value="Unassembled WGS sequence"/>
</dbReference>
<sequence length="421" mass="47743">MPRARSIATDCFLFFTIIYALKDRAIGHISRNKTIAREMKKFCIERVYGSAERGKRRISKADATRYRRHSNASAKSISCTTATAAFAAAATTGLQASDKKIFNCLDEFFFQLFGRWTLSTVGKRLSVSAGRSSFAYRYEYEFARVCAHKRKPKSGDCFYLDLPPLPGLPPLSCPSSLGLHLCAALAVSRLQLQAVTRCERVDKSRSATIRTHNIPSSVCCQALPGAWNNWVKVLYSELDSDDSVLSTQGQRQRPWRRHCARWAAIAIPFPHVREARASGVPLPSSHPLPNLSCSRRDVRELGLVSETTNMCEKPNDYYLFLRNFARTYLERNQNSTSESSNIEVADRRIIRTLSTCRRLPPDVFRFGAAMATRARATHVHKRVRARARCPLKEHKILYACMRARIKEELIELTIPHVRSRL</sequence>
<evidence type="ECO:0000313" key="1">
    <source>
        <dbReference type="EMBL" id="KAL3387720.1"/>
    </source>
</evidence>
<dbReference type="AlphaFoldDB" id="A0ABD2W5A5"/>
<organism evidence="1 2">
    <name type="scientific">Trichogramma kaykai</name>
    <dbReference type="NCBI Taxonomy" id="54128"/>
    <lineage>
        <taxon>Eukaryota</taxon>
        <taxon>Metazoa</taxon>
        <taxon>Ecdysozoa</taxon>
        <taxon>Arthropoda</taxon>
        <taxon>Hexapoda</taxon>
        <taxon>Insecta</taxon>
        <taxon>Pterygota</taxon>
        <taxon>Neoptera</taxon>
        <taxon>Endopterygota</taxon>
        <taxon>Hymenoptera</taxon>
        <taxon>Apocrita</taxon>
        <taxon>Proctotrupomorpha</taxon>
        <taxon>Chalcidoidea</taxon>
        <taxon>Trichogrammatidae</taxon>
        <taxon>Trichogramma</taxon>
    </lineage>
</organism>
<proteinExistence type="predicted"/>
<dbReference type="EMBL" id="JBJJXI010000136">
    <property type="protein sequence ID" value="KAL3387720.1"/>
    <property type="molecule type" value="Genomic_DNA"/>
</dbReference>
<reference evidence="1 2" key="1">
    <citation type="journal article" date="2024" name="bioRxiv">
        <title>A reference genome for Trichogramma kaykai: A tiny desert-dwelling parasitoid wasp with competing sex-ratio distorters.</title>
        <authorList>
            <person name="Culotta J."/>
            <person name="Lindsey A.R."/>
        </authorList>
    </citation>
    <scope>NUCLEOTIDE SEQUENCE [LARGE SCALE GENOMIC DNA]</scope>
    <source>
        <strain evidence="1 2">KSX58</strain>
    </source>
</reference>
<keyword evidence="2" id="KW-1185">Reference proteome</keyword>
<comment type="caution">
    <text evidence="1">The sequence shown here is derived from an EMBL/GenBank/DDBJ whole genome shotgun (WGS) entry which is preliminary data.</text>
</comment>
<protein>
    <submittedName>
        <fullName evidence="1">Uncharacterized protein</fullName>
    </submittedName>
</protein>
<evidence type="ECO:0000313" key="2">
    <source>
        <dbReference type="Proteomes" id="UP001627154"/>
    </source>
</evidence>
<accession>A0ABD2W5A5</accession>
<name>A0ABD2W5A5_9HYME</name>